<feature type="region of interest" description="Disordered" evidence="1">
    <location>
        <begin position="298"/>
        <end position="346"/>
    </location>
</feature>
<dbReference type="AlphaFoldDB" id="A0A2X0LSG4"/>
<dbReference type="PANTHER" id="PTHR38702">
    <property type="entry name" value="CALPONIN-HOMOLOGY (CH) DOMAIN-CONTAINING PROTEIN"/>
    <property type="match status" value="1"/>
</dbReference>
<protein>
    <submittedName>
        <fullName evidence="2">BQ5605_C012g06975 protein</fullName>
    </submittedName>
</protein>
<gene>
    <name evidence="2" type="primary">BQ5605_C012g06975</name>
    <name evidence="2" type="ORF">BQ5605_C012G06975</name>
</gene>
<organism evidence="2 3">
    <name type="scientific">Microbotryum silenes-dioicae</name>
    <dbReference type="NCBI Taxonomy" id="796604"/>
    <lineage>
        <taxon>Eukaryota</taxon>
        <taxon>Fungi</taxon>
        <taxon>Dikarya</taxon>
        <taxon>Basidiomycota</taxon>
        <taxon>Pucciniomycotina</taxon>
        <taxon>Microbotryomycetes</taxon>
        <taxon>Microbotryales</taxon>
        <taxon>Microbotryaceae</taxon>
        <taxon>Microbotryum</taxon>
    </lineage>
</organism>
<feature type="region of interest" description="Disordered" evidence="1">
    <location>
        <begin position="57"/>
        <end position="76"/>
    </location>
</feature>
<feature type="compositionally biased region" description="Low complexity" evidence="1">
    <location>
        <begin position="8"/>
        <end position="18"/>
    </location>
</feature>
<dbReference type="STRING" id="796604.A0A2X0LSG4"/>
<feature type="region of interest" description="Disordered" evidence="1">
    <location>
        <begin position="1"/>
        <end position="22"/>
    </location>
</feature>
<feature type="compositionally biased region" description="Polar residues" evidence="1">
    <location>
        <begin position="326"/>
        <end position="343"/>
    </location>
</feature>
<name>A0A2X0LSG4_9BASI</name>
<feature type="compositionally biased region" description="Basic and acidic residues" evidence="1">
    <location>
        <begin position="183"/>
        <end position="196"/>
    </location>
</feature>
<feature type="region of interest" description="Disordered" evidence="1">
    <location>
        <begin position="375"/>
        <end position="407"/>
    </location>
</feature>
<dbReference type="EMBL" id="FQNC01000014">
    <property type="protein sequence ID" value="SGY16751.1"/>
    <property type="molecule type" value="Genomic_DNA"/>
</dbReference>
<dbReference type="PANTHER" id="PTHR38702:SF1">
    <property type="entry name" value="CALPONIN-HOMOLOGY (CH) DOMAIN-CONTAINING PROTEIN"/>
    <property type="match status" value="1"/>
</dbReference>
<keyword evidence="3" id="KW-1185">Reference proteome</keyword>
<proteinExistence type="predicted"/>
<evidence type="ECO:0000313" key="2">
    <source>
        <dbReference type="EMBL" id="SGY16751.1"/>
    </source>
</evidence>
<reference evidence="2 3" key="1">
    <citation type="submission" date="2016-11" db="EMBL/GenBank/DDBJ databases">
        <authorList>
            <person name="Jaros S."/>
            <person name="Januszkiewicz K."/>
            <person name="Wedrychowicz H."/>
        </authorList>
    </citation>
    <scope>NUCLEOTIDE SEQUENCE [LARGE SCALE GENOMIC DNA]</scope>
</reference>
<evidence type="ECO:0000256" key="1">
    <source>
        <dbReference type="SAM" id="MobiDB-lite"/>
    </source>
</evidence>
<feature type="compositionally biased region" description="Low complexity" evidence="1">
    <location>
        <begin position="394"/>
        <end position="407"/>
    </location>
</feature>
<accession>A0A2X0LSG4</accession>
<sequence length="701" mass="76601">MPLHSPDESTPTFTSSPTTDEHLDQFLTIPSSSSTAIGSAAPLRPLNSSGVPALATLGRGAGGGDGSPSNGHRFYATHSDKPFARSAANRASVMTLPSIEYLQHQYVKLGIRDKTAAKATPPESVQQDPHASMESHPIHIPGSESNRLLSSPRRVSPGPLKLIEQHGLSRLTEDDLPPSPARPEQEHKVPWEQGRSVKDERELRAEVQHRVKTVCQQYVWKGCPPFRSWHISIPSSLNTLRSVRSAIGLPFETSKAAIDKHGSSESTNLVPLLLQSTTSAIRAVQRYVISLPSDSISPAAHSPECRSPISPSKPTRPLLARPRISVLTSATSPTATTNRSSGITPPDPLSFLRHASLDLLGALHDLEIKYRILPSSSPTEPIDQNGVKCNATTSSDNSASLSIPNSSSLSDLSIIDPDAVYEEVGLVQLSKETELVKVWVNYVEELLSQLSKPSAASRRASVKLESALPTMGEAMEDESPAWAIGEVDEENVLGKRANSFQERHLLIRRQSPPDRFYAILETHLDAELLEHVHKSREPTNLLSSGSGVDAVGDRGEWHRTFLDALSNGYLLLLAFNSIVRASDQPFGFVAPMSIHAFPTDSHATRERRVSIDASGDSKSRSTGKLGDLYRRTENLQHWVGAIKFRYLIDLTKSGLDAKLIAKKGEGWEAQMKRGLMKWVEAILCEMRTGDASRRGSEERGW</sequence>
<evidence type="ECO:0000313" key="3">
    <source>
        <dbReference type="Proteomes" id="UP000249464"/>
    </source>
</evidence>
<dbReference type="Proteomes" id="UP000249464">
    <property type="component" value="Unassembled WGS sequence"/>
</dbReference>
<feature type="region of interest" description="Disordered" evidence="1">
    <location>
        <begin position="117"/>
        <end position="196"/>
    </location>
</feature>